<feature type="region of interest" description="Disordered" evidence="3">
    <location>
        <begin position="56"/>
        <end position="97"/>
    </location>
</feature>
<organism evidence="5 6">
    <name type="scientific">Madurella fahalii</name>
    <dbReference type="NCBI Taxonomy" id="1157608"/>
    <lineage>
        <taxon>Eukaryota</taxon>
        <taxon>Fungi</taxon>
        <taxon>Dikarya</taxon>
        <taxon>Ascomycota</taxon>
        <taxon>Pezizomycotina</taxon>
        <taxon>Sordariomycetes</taxon>
        <taxon>Sordariomycetidae</taxon>
        <taxon>Sordariales</taxon>
        <taxon>Sordariales incertae sedis</taxon>
        <taxon>Madurella</taxon>
    </lineage>
</organism>
<dbReference type="PANTHER" id="PTHR11559">
    <property type="entry name" value="CARBOXYLESTERASE"/>
    <property type="match status" value="1"/>
</dbReference>
<dbReference type="InterPro" id="IPR029058">
    <property type="entry name" value="AB_hydrolase_fold"/>
</dbReference>
<feature type="compositionally biased region" description="Low complexity" evidence="3">
    <location>
        <begin position="85"/>
        <end position="97"/>
    </location>
</feature>
<feature type="compositionally biased region" description="Gly residues" evidence="3">
    <location>
        <begin position="56"/>
        <end position="68"/>
    </location>
</feature>
<dbReference type="RefSeq" id="XP_070915062.1">
    <property type="nucleotide sequence ID" value="XM_071058961.1"/>
</dbReference>
<evidence type="ECO:0000259" key="4">
    <source>
        <dbReference type="Pfam" id="PF00135"/>
    </source>
</evidence>
<feature type="region of interest" description="Disordered" evidence="3">
    <location>
        <begin position="604"/>
        <end position="626"/>
    </location>
</feature>
<reference evidence="5 6" key="1">
    <citation type="submission" date="2024-09" db="EMBL/GenBank/DDBJ databases">
        <title>Itraconazole resistance in Madurella fahalii resulting from another homologue of gene encoding cytochrome P450 14-alpha sterol demethylase (CYP51).</title>
        <authorList>
            <person name="Yoshioka I."/>
            <person name="Fahal A.H."/>
            <person name="Kaneko S."/>
            <person name="Yaguchi T."/>
        </authorList>
    </citation>
    <scope>NUCLEOTIDE SEQUENCE [LARGE SCALE GENOMIC DNA]</scope>
    <source>
        <strain evidence="5 6">IFM 68171</strain>
    </source>
</reference>
<comment type="similarity">
    <text evidence="1">Belongs to the type-B carboxylesterase/lipase family.</text>
</comment>
<comment type="caution">
    <text evidence="5">The sequence shown here is derived from an EMBL/GenBank/DDBJ whole genome shotgun (WGS) entry which is preliminary data.</text>
</comment>
<dbReference type="InterPro" id="IPR050309">
    <property type="entry name" value="Type-B_Carboxylest/Lipase"/>
</dbReference>
<dbReference type="SUPFAM" id="SSF53474">
    <property type="entry name" value="alpha/beta-Hydrolases"/>
    <property type="match status" value="1"/>
</dbReference>
<keyword evidence="2" id="KW-0378">Hydrolase</keyword>
<evidence type="ECO:0000313" key="5">
    <source>
        <dbReference type="EMBL" id="GAB1313330.1"/>
    </source>
</evidence>
<evidence type="ECO:0000256" key="3">
    <source>
        <dbReference type="SAM" id="MobiDB-lite"/>
    </source>
</evidence>
<dbReference type="EMBL" id="BAAFSV010000002">
    <property type="protein sequence ID" value="GAB1313330.1"/>
    <property type="molecule type" value="Genomic_DNA"/>
</dbReference>
<dbReference type="InterPro" id="IPR019826">
    <property type="entry name" value="Carboxylesterase_B_AS"/>
</dbReference>
<dbReference type="PROSITE" id="PS00122">
    <property type="entry name" value="CARBOXYLESTERASE_B_1"/>
    <property type="match status" value="1"/>
</dbReference>
<sequence>MLLPSSLKRRPQRWMVPWLSALAAVLLLWLYAYVYGYGNVQRLSASLFPLGKGNGNGGDTHPGAGAGSGSDPTDPELAPTRTTMAKPTATGPSASAPAATLRQGTYVGVTLLPSARYPKAIEAFRGVPYGQDTGGENRFRPPKPVPESTRTFDAVRFGQVCPTDGVVREDMGENCLNANIYRPAGLVDKDGYAKEGSEKRKAQLPVVVYVHGGGFNTGRGNERNMASFVAWAEAPIVAVSFNYRVGALGFLPSDVTAREGLLNLGLRDQQHLLEWVQDNIESFGGDSGNVTIMGLSAGAHSIGHHLMFYGRSSSPAPFHKAILESGAATARAVFYPTHPRHLIQFREFLTAAGAGGVPESEIFTHLRTLPVQKIVSAAKVVWDKYVDNVTWPFQPVIDGPNPLANSSLTNPNATPIIPTLPITSWLNGSHLRIPILTGFNTNEGTIFIPPKADTNSDFRAFFKYLIPTMTDADLDKLESLYPDPATSSASDPNNPYRGVPFGKGRQWARLDAAYAHYAYICPVLQTAHFMSNAASAAGPVASRSTGSGSTKVYVYRYAATSAWHAANHVDEAPVVAHDMTVLRGKPGLRKVADRMHGLMARFVASRDGDPNPPPRSGFGAGAGADEDGEAVEWPAFVSPFGHEHEHGDDDHTGKIMVFGEGNDERETGKFVKHPGVPAKVERLSEFEKEVCRFWWERVWLSEGLGRRREDGGKAKL</sequence>
<dbReference type="GeneID" id="98174284"/>
<accession>A0ABQ0G6I3</accession>
<dbReference type="Pfam" id="PF00135">
    <property type="entry name" value="COesterase"/>
    <property type="match status" value="1"/>
</dbReference>
<dbReference type="Proteomes" id="UP001628179">
    <property type="component" value="Unassembled WGS sequence"/>
</dbReference>
<gene>
    <name evidence="5" type="ORF">MFIFM68171_03540</name>
</gene>
<name>A0ABQ0G6I3_9PEZI</name>
<feature type="domain" description="Carboxylesterase type B" evidence="4">
    <location>
        <begin position="99"/>
        <end position="636"/>
    </location>
</feature>
<evidence type="ECO:0000313" key="6">
    <source>
        <dbReference type="Proteomes" id="UP001628179"/>
    </source>
</evidence>
<keyword evidence="6" id="KW-1185">Reference proteome</keyword>
<protein>
    <recommendedName>
        <fullName evidence="4">Carboxylesterase type B domain-containing protein</fullName>
    </recommendedName>
</protein>
<evidence type="ECO:0000256" key="1">
    <source>
        <dbReference type="ARBA" id="ARBA00005964"/>
    </source>
</evidence>
<proteinExistence type="inferred from homology"/>
<dbReference type="Gene3D" id="3.40.50.1820">
    <property type="entry name" value="alpha/beta hydrolase"/>
    <property type="match status" value="1"/>
</dbReference>
<dbReference type="InterPro" id="IPR002018">
    <property type="entry name" value="CarbesteraseB"/>
</dbReference>
<evidence type="ECO:0000256" key="2">
    <source>
        <dbReference type="ARBA" id="ARBA00022801"/>
    </source>
</evidence>